<reference evidence="4" key="1">
    <citation type="journal article" date="2020" name="Nat. Commun.">
        <title>Genome assembly of wild tea tree DASZ reveals pedigree and selection history of tea varieties.</title>
        <authorList>
            <person name="Zhang W."/>
            <person name="Zhang Y."/>
            <person name="Qiu H."/>
            <person name="Guo Y."/>
            <person name="Wan H."/>
            <person name="Zhang X."/>
            <person name="Scossa F."/>
            <person name="Alseekh S."/>
            <person name="Zhang Q."/>
            <person name="Wang P."/>
            <person name="Xu L."/>
            <person name="Schmidt M.H."/>
            <person name="Jia X."/>
            <person name="Li D."/>
            <person name="Zhu A."/>
            <person name="Guo F."/>
            <person name="Chen W."/>
            <person name="Ni D."/>
            <person name="Usadel B."/>
            <person name="Fernie A.R."/>
            <person name="Wen W."/>
        </authorList>
    </citation>
    <scope>NUCLEOTIDE SEQUENCE [LARGE SCALE GENOMIC DNA]</scope>
    <source>
        <strain evidence="4">cv. G240</strain>
    </source>
</reference>
<keyword evidence="1" id="KW-0472">Membrane</keyword>
<feature type="chain" id="PRO_5029855340" description="Transmembrane protein" evidence="2">
    <location>
        <begin position="22"/>
        <end position="134"/>
    </location>
</feature>
<keyword evidence="1" id="KW-0812">Transmembrane</keyword>
<dbReference type="AlphaFoldDB" id="A0A7J7GAK1"/>
<gene>
    <name evidence="3" type="ORF">HYC85_025275</name>
</gene>
<evidence type="ECO:0000256" key="1">
    <source>
        <dbReference type="SAM" id="Phobius"/>
    </source>
</evidence>
<evidence type="ECO:0000256" key="2">
    <source>
        <dbReference type="SAM" id="SignalP"/>
    </source>
</evidence>
<accession>A0A7J7GAK1</accession>
<feature type="signal peptide" evidence="2">
    <location>
        <begin position="1"/>
        <end position="21"/>
    </location>
</feature>
<evidence type="ECO:0000313" key="3">
    <source>
        <dbReference type="EMBL" id="KAF5937769.1"/>
    </source>
</evidence>
<keyword evidence="4" id="KW-1185">Reference proteome</keyword>
<dbReference type="PANTHER" id="PTHR35718:SF1">
    <property type="entry name" value="EXPRESSED PROTEIN"/>
    <property type="match status" value="1"/>
</dbReference>
<sequence length="134" mass="13942">MTPKASVLTLALLSLLSITRAQDRAPHGLVYESPMAFSPSAFDFFHPNTKHKSTQDPCAASNCSPWPLAATVASTLGHQSVSTPTSGRSGVGAGGIAGIVFGFVCVVVLAMGVYYMAVTRRANSSRTNSVQPDA</sequence>
<proteinExistence type="predicted"/>
<evidence type="ECO:0008006" key="5">
    <source>
        <dbReference type="Google" id="ProtNLM"/>
    </source>
</evidence>
<comment type="caution">
    <text evidence="3">The sequence shown here is derived from an EMBL/GenBank/DDBJ whole genome shotgun (WGS) entry which is preliminary data.</text>
</comment>
<keyword evidence="1" id="KW-1133">Transmembrane helix</keyword>
<feature type="transmembrane region" description="Helical" evidence="1">
    <location>
        <begin position="96"/>
        <end position="117"/>
    </location>
</feature>
<keyword evidence="2" id="KW-0732">Signal</keyword>
<protein>
    <recommendedName>
        <fullName evidence="5">Transmembrane protein</fullName>
    </recommendedName>
</protein>
<evidence type="ECO:0000313" key="4">
    <source>
        <dbReference type="Proteomes" id="UP000593564"/>
    </source>
</evidence>
<dbReference type="EMBL" id="JACBKZ010000012">
    <property type="protein sequence ID" value="KAF5937769.1"/>
    <property type="molecule type" value="Genomic_DNA"/>
</dbReference>
<dbReference type="PANTHER" id="PTHR35718">
    <property type="entry name" value="EXPRESSED PROTEIN"/>
    <property type="match status" value="1"/>
</dbReference>
<name>A0A7J7GAK1_CAMSI</name>
<reference evidence="3 4" key="2">
    <citation type="submission" date="2020-07" db="EMBL/GenBank/DDBJ databases">
        <title>Genome assembly of wild tea tree DASZ reveals pedigree and selection history of tea varieties.</title>
        <authorList>
            <person name="Zhang W."/>
        </authorList>
    </citation>
    <scope>NUCLEOTIDE SEQUENCE [LARGE SCALE GENOMIC DNA]</scope>
    <source>
        <strain evidence="4">cv. G240</strain>
        <tissue evidence="3">Leaf</tissue>
    </source>
</reference>
<organism evidence="3 4">
    <name type="scientific">Camellia sinensis</name>
    <name type="common">Tea plant</name>
    <name type="synonym">Thea sinensis</name>
    <dbReference type="NCBI Taxonomy" id="4442"/>
    <lineage>
        <taxon>Eukaryota</taxon>
        <taxon>Viridiplantae</taxon>
        <taxon>Streptophyta</taxon>
        <taxon>Embryophyta</taxon>
        <taxon>Tracheophyta</taxon>
        <taxon>Spermatophyta</taxon>
        <taxon>Magnoliopsida</taxon>
        <taxon>eudicotyledons</taxon>
        <taxon>Gunneridae</taxon>
        <taxon>Pentapetalae</taxon>
        <taxon>asterids</taxon>
        <taxon>Ericales</taxon>
        <taxon>Theaceae</taxon>
        <taxon>Camellia</taxon>
    </lineage>
</organism>
<dbReference type="Proteomes" id="UP000593564">
    <property type="component" value="Unassembled WGS sequence"/>
</dbReference>